<organism evidence="4 5">
    <name type="scientific">Pseudacidovorax intermedius</name>
    <dbReference type="NCBI Taxonomy" id="433924"/>
    <lineage>
        <taxon>Bacteria</taxon>
        <taxon>Pseudomonadati</taxon>
        <taxon>Pseudomonadota</taxon>
        <taxon>Betaproteobacteria</taxon>
        <taxon>Burkholderiales</taxon>
        <taxon>Comamonadaceae</taxon>
        <taxon>Pseudacidovorax</taxon>
    </lineage>
</organism>
<protein>
    <submittedName>
        <fullName evidence="4">Glycosyltransferase involved in cell wall biosynthesis</fullName>
    </submittedName>
</protein>
<dbReference type="CDD" id="cd03814">
    <property type="entry name" value="GT4-like"/>
    <property type="match status" value="1"/>
</dbReference>
<dbReference type="SUPFAM" id="SSF53756">
    <property type="entry name" value="UDP-Glycosyltransferase/glycogen phosphorylase"/>
    <property type="match status" value="1"/>
</dbReference>
<evidence type="ECO:0000259" key="3">
    <source>
        <dbReference type="Pfam" id="PF13439"/>
    </source>
</evidence>
<feature type="domain" description="Glycosyl transferase family 1" evidence="2">
    <location>
        <begin position="178"/>
        <end position="293"/>
    </location>
</feature>
<accession>A0A370FHK2</accession>
<proteinExistence type="predicted"/>
<dbReference type="InterPro" id="IPR028098">
    <property type="entry name" value="Glyco_trans_4-like_N"/>
</dbReference>
<dbReference type="AlphaFoldDB" id="A0A370FHK2"/>
<evidence type="ECO:0000313" key="5">
    <source>
        <dbReference type="Proteomes" id="UP000255265"/>
    </source>
</evidence>
<evidence type="ECO:0000259" key="2">
    <source>
        <dbReference type="Pfam" id="PF00534"/>
    </source>
</evidence>
<evidence type="ECO:0000256" key="1">
    <source>
        <dbReference type="SAM" id="MobiDB-lite"/>
    </source>
</evidence>
<sequence length="381" mass="41160">MKLLIVSDAWEPQVNGVVRTLKMTRRELQRLGVEVHVLSPLDFRSVPCPTYPEISLALTSRAGVARRIDAIDPDCLHIATEGPLGWAARSIALSRGWPFTTAYHSRFPEYMHARVRLPLAWSYAVLRRFHNAARATLAPTPAIVDDLKQRGFTQARLWSRGVNLAAMHPEGPRMERPAEPVFLYVGRIAVEKQVHKFLELDLPGQKWVAGEGPALAKLKARFPEARWLGLLDVEALASLYRTADVTVFPSVTDTFGLVMAESMACGTPVAAYPVPGPIDVVGMASPGGVLDEDLRAACLAALHKPREGVRRFAERYSWPAATRQMLQALAPRRGDKSVALAAAERIAAEGTAAVDDDRAGNGGAAQGSGPTAVAVAAATTA</sequence>
<dbReference type="Pfam" id="PF00534">
    <property type="entry name" value="Glycos_transf_1"/>
    <property type="match status" value="1"/>
</dbReference>
<feature type="domain" description="Glycosyltransferase subfamily 4-like N-terminal" evidence="3">
    <location>
        <begin position="14"/>
        <end position="165"/>
    </location>
</feature>
<dbReference type="EMBL" id="QQAV01000003">
    <property type="protein sequence ID" value="RDI26048.1"/>
    <property type="molecule type" value="Genomic_DNA"/>
</dbReference>
<dbReference type="Gene3D" id="3.40.50.2000">
    <property type="entry name" value="Glycogen Phosphorylase B"/>
    <property type="match status" value="2"/>
</dbReference>
<dbReference type="Proteomes" id="UP000255265">
    <property type="component" value="Unassembled WGS sequence"/>
</dbReference>
<dbReference type="GO" id="GO:0016757">
    <property type="term" value="F:glycosyltransferase activity"/>
    <property type="evidence" value="ECO:0007669"/>
    <property type="project" value="InterPro"/>
</dbReference>
<dbReference type="STRING" id="433924.NS331_13660"/>
<reference evidence="4 5" key="1">
    <citation type="submission" date="2018-07" db="EMBL/GenBank/DDBJ databases">
        <title>Genomic Encyclopedia of Type Strains, Phase IV (KMG-IV): sequencing the most valuable type-strain genomes for metagenomic binning, comparative biology and taxonomic classification.</title>
        <authorList>
            <person name="Goeker M."/>
        </authorList>
    </citation>
    <scope>NUCLEOTIDE SEQUENCE [LARGE SCALE GENOMIC DNA]</scope>
    <source>
        <strain evidence="4 5">DSM 21352</strain>
    </source>
</reference>
<dbReference type="InterPro" id="IPR050194">
    <property type="entry name" value="Glycosyltransferase_grp1"/>
</dbReference>
<dbReference type="RefSeq" id="WP_114802649.1">
    <property type="nucleotide sequence ID" value="NZ_QQAV01000003.1"/>
</dbReference>
<gene>
    <name evidence="4" type="ORF">DFR41_103204</name>
</gene>
<name>A0A370FHK2_9BURK</name>
<feature type="compositionally biased region" description="Low complexity" evidence="1">
    <location>
        <begin position="371"/>
        <end position="381"/>
    </location>
</feature>
<dbReference type="OrthoDB" id="9802525at2"/>
<feature type="region of interest" description="Disordered" evidence="1">
    <location>
        <begin position="354"/>
        <end position="381"/>
    </location>
</feature>
<dbReference type="InterPro" id="IPR001296">
    <property type="entry name" value="Glyco_trans_1"/>
</dbReference>
<keyword evidence="4" id="KW-0808">Transferase</keyword>
<comment type="caution">
    <text evidence="4">The sequence shown here is derived from an EMBL/GenBank/DDBJ whole genome shotgun (WGS) entry which is preliminary data.</text>
</comment>
<dbReference type="PANTHER" id="PTHR45947:SF3">
    <property type="entry name" value="SULFOQUINOVOSYL TRANSFERASE SQD2"/>
    <property type="match status" value="1"/>
</dbReference>
<keyword evidence="5" id="KW-1185">Reference proteome</keyword>
<evidence type="ECO:0000313" key="4">
    <source>
        <dbReference type="EMBL" id="RDI26048.1"/>
    </source>
</evidence>
<dbReference type="PANTHER" id="PTHR45947">
    <property type="entry name" value="SULFOQUINOVOSYL TRANSFERASE SQD2"/>
    <property type="match status" value="1"/>
</dbReference>
<dbReference type="Pfam" id="PF13439">
    <property type="entry name" value="Glyco_transf_4"/>
    <property type="match status" value="1"/>
</dbReference>